<dbReference type="InterPro" id="IPR011759">
    <property type="entry name" value="Cyt_c_oxidase_su2_TM_dom"/>
</dbReference>
<dbReference type="Pfam" id="PF02790">
    <property type="entry name" value="COX2_TM"/>
    <property type="match status" value="1"/>
</dbReference>
<evidence type="ECO:0000256" key="2">
    <source>
        <dbReference type="ARBA" id="ARBA00007866"/>
    </source>
</evidence>
<dbReference type="InterPro" id="IPR045187">
    <property type="entry name" value="CcO_II"/>
</dbReference>
<keyword evidence="9 16" id="KW-1133">Transmembrane helix</keyword>
<reference evidence="20 21" key="1">
    <citation type="submission" date="2017-02" db="EMBL/GenBank/DDBJ databases">
        <authorList>
            <person name="Peterson S.W."/>
        </authorList>
    </citation>
    <scope>NUCLEOTIDE SEQUENCE [LARGE SCALE GENOMIC DNA]</scope>
    <source>
        <strain evidence="20 21">USBA 369</strain>
    </source>
</reference>
<evidence type="ECO:0000256" key="13">
    <source>
        <dbReference type="ARBA" id="ARBA00047816"/>
    </source>
</evidence>
<evidence type="ECO:0000259" key="19">
    <source>
        <dbReference type="PROSITE" id="PS50999"/>
    </source>
</evidence>
<evidence type="ECO:0000259" key="18">
    <source>
        <dbReference type="PROSITE" id="PS50857"/>
    </source>
</evidence>
<evidence type="ECO:0000256" key="16">
    <source>
        <dbReference type="SAM" id="Phobius"/>
    </source>
</evidence>
<dbReference type="STRING" id="1365950.SAMN05428963_102332"/>
<dbReference type="GO" id="GO:0042773">
    <property type="term" value="P:ATP synthesis coupled electron transport"/>
    <property type="evidence" value="ECO:0007669"/>
    <property type="project" value="TreeGrafter"/>
</dbReference>
<dbReference type="RefSeq" id="WP_425349307.1">
    <property type="nucleotide sequence ID" value="NZ_FUXL01000002.1"/>
</dbReference>
<dbReference type="PRINTS" id="PR01166">
    <property type="entry name" value="CYCOXIDASEII"/>
</dbReference>
<keyword evidence="7" id="KW-1278">Translocase</keyword>
<dbReference type="InterPro" id="IPR001505">
    <property type="entry name" value="Copper_CuA"/>
</dbReference>
<keyword evidence="4 14" id="KW-0679">Respiratory chain</keyword>
<dbReference type="PROSITE" id="PS50999">
    <property type="entry name" value="COX2_TM"/>
    <property type="match status" value="1"/>
</dbReference>
<evidence type="ECO:0000256" key="9">
    <source>
        <dbReference type="ARBA" id="ARBA00022989"/>
    </source>
</evidence>
<evidence type="ECO:0000256" key="17">
    <source>
        <dbReference type="SAM" id="SignalP"/>
    </source>
</evidence>
<dbReference type="NCBIfam" id="TIGR02866">
    <property type="entry name" value="CoxB"/>
    <property type="match status" value="1"/>
</dbReference>
<evidence type="ECO:0000256" key="15">
    <source>
        <dbReference type="RuleBase" id="RU004024"/>
    </source>
</evidence>
<dbReference type="EC" id="7.1.1.9" evidence="15"/>
<evidence type="ECO:0000256" key="1">
    <source>
        <dbReference type="ARBA" id="ARBA00004141"/>
    </source>
</evidence>
<dbReference type="GO" id="GO:0005507">
    <property type="term" value="F:copper ion binding"/>
    <property type="evidence" value="ECO:0007669"/>
    <property type="project" value="InterPro"/>
</dbReference>
<evidence type="ECO:0000256" key="7">
    <source>
        <dbReference type="ARBA" id="ARBA00022967"/>
    </source>
</evidence>
<dbReference type="Gene3D" id="1.10.287.90">
    <property type="match status" value="1"/>
</dbReference>
<feature type="signal peptide" evidence="17">
    <location>
        <begin position="1"/>
        <end position="20"/>
    </location>
</feature>
<name>A0A1T4MXE1_9HYPH</name>
<dbReference type="InterPro" id="IPR034210">
    <property type="entry name" value="CcO_II_C"/>
</dbReference>
<feature type="domain" description="Cytochrome oxidase subunit II transmembrane region profile" evidence="19">
    <location>
        <begin position="28"/>
        <end position="123"/>
    </location>
</feature>
<dbReference type="InterPro" id="IPR008972">
    <property type="entry name" value="Cupredoxin"/>
</dbReference>
<keyword evidence="17" id="KW-0732">Signal</keyword>
<dbReference type="Pfam" id="PF00116">
    <property type="entry name" value="COX2"/>
    <property type="match status" value="1"/>
</dbReference>
<dbReference type="InterPro" id="IPR002429">
    <property type="entry name" value="CcO_II-like_C"/>
</dbReference>
<dbReference type="PANTHER" id="PTHR22888">
    <property type="entry name" value="CYTOCHROME C OXIDASE, SUBUNIT II"/>
    <property type="match status" value="1"/>
</dbReference>
<comment type="catalytic activity">
    <reaction evidence="13 15">
        <text>4 Fe(II)-[cytochrome c] + O2 + 8 H(+)(in) = 4 Fe(III)-[cytochrome c] + 2 H2O + 4 H(+)(out)</text>
        <dbReference type="Rhea" id="RHEA:11436"/>
        <dbReference type="Rhea" id="RHEA-COMP:10350"/>
        <dbReference type="Rhea" id="RHEA-COMP:14399"/>
        <dbReference type="ChEBI" id="CHEBI:15377"/>
        <dbReference type="ChEBI" id="CHEBI:15378"/>
        <dbReference type="ChEBI" id="CHEBI:15379"/>
        <dbReference type="ChEBI" id="CHEBI:29033"/>
        <dbReference type="ChEBI" id="CHEBI:29034"/>
        <dbReference type="EC" id="7.1.1.9"/>
    </reaction>
</comment>
<dbReference type="PANTHER" id="PTHR22888:SF9">
    <property type="entry name" value="CYTOCHROME C OXIDASE SUBUNIT 2"/>
    <property type="match status" value="1"/>
</dbReference>
<evidence type="ECO:0000256" key="6">
    <source>
        <dbReference type="ARBA" id="ARBA00022723"/>
    </source>
</evidence>
<evidence type="ECO:0000256" key="10">
    <source>
        <dbReference type="ARBA" id="ARBA00023008"/>
    </source>
</evidence>
<dbReference type="CDD" id="cd13912">
    <property type="entry name" value="CcO_II_C"/>
    <property type="match status" value="1"/>
</dbReference>
<evidence type="ECO:0000256" key="14">
    <source>
        <dbReference type="RuleBase" id="RU000456"/>
    </source>
</evidence>
<dbReference type="AlphaFoldDB" id="A0A1T4MXE1"/>
<keyword evidence="8 14" id="KW-0249">Electron transport</keyword>
<dbReference type="PROSITE" id="PS00078">
    <property type="entry name" value="COX2"/>
    <property type="match status" value="1"/>
</dbReference>
<dbReference type="InterPro" id="IPR014222">
    <property type="entry name" value="Cyt_c_oxidase_su2"/>
</dbReference>
<dbReference type="SUPFAM" id="SSF81464">
    <property type="entry name" value="Cytochrome c oxidase subunit II-like, transmembrane region"/>
    <property type="match status" value="1"/>
</dbReference>
<evidence type="ECO:0000313" key="20">
    <source>
        <dbReference type="EMBL" id="SJZ71591.1"/>
    </source>
</evidence>
<feature type="domain" description="Cytochrome oxidase subunit II copper A binding" evidence="18">
    <location>
        <begin position="125"/>
        <end position="280"/>
    </location>
</feature>
<evidence type="ECO:0000256" key="5">
    <source>
        <dbReference type="ARBA" id="ARBA00022692"/>
    </source>
</evidence>
<keyword evidence="11 16" id="KW-0472">Membrane</keyword>
<dbReference type="SUPFAM" id="SSF49503">
    <property type="entry name" value="Cupredoxins"/>
    <property type="match status" value="1"/>
</dbReference>
<dbReference type="Proteomes" id="UP000190135">
    <property type="component" value="Unassembled WGS sequence"/>
</dbReference>
<keyword evidence="10 15" id="KW-0186">Copper</keyword>
<evidence type="ECO:0000256" key="12">
    <source>
        <dbReference type="ARBA" id="ARBA00024688"/>
    </source>
</evidence>
<keyword evidence="21" id="KW-1185">Reference proteome</keyword>
<sequence length="307" mass="33501">MKGPIVATLALLVGAAPALAQEGPVVGEPHNWTIGLQKSFSPVAEQMHWFNTYVLFFIIPVVILVAALLAWVVYRYAAARNAQPSRTSHNTVIEVIWTVVPVIILLMIAVPSFQLLSLQYNPPSDPQLTVKATGLQWYWNYEYQTETAATAASGDADQATAEPVSFDSLLLQDDGRADAGKEDLATYPRLLAVDNEMVVPVNTIVRVLATSNDVIHSFAVPAFGIKVDAVPGRLNEYWFSAEKEGIFYGQCSELCGKDHAFMPIAVRVVSKDQFDAWLKAAATNVEDANKQLTAAIASERAVKVAKR</sequence>
<dbReference type="GO" id="GO:0016491">
    <property type="term" value="F:oxidoreductase activity"/>
    <property type="evidence" value="ECO:0007669"/>
    <property type="project" value="InterPro"/>
</dbReference>
<keyword evidence="5 14" id="KW-0812">Transmembrane</keyword>
<comment type="cofactor">
    <cofactor evidence="15">
        <name>Cu cation</name>
        <dbReference type="ChEBI" id="CHEBI:23378"/>
    </cofactor>
    <text evidence="15">Binds a copper A center.</text>
</comment>
<evidence type="ECO:0000256" key="8">
    <source>
        <dbReference type="ARBA" id="ARBA00022982"/>
    </source>
</evidence>
<evidence type="ECO:0000313" key="21">
    <source>
        <dbReference type="Proteomes" id="UP000190135"/>
    </source>
</evidence>
<feature type="transmembrane region" description="Helical" evidence="16">
    <location>
        <begin position="53"/>
        <end position="74"/>
    </location>
</feature>
<dbReference type="GO" id="GO:0005886">
    <property type="term" value="C:plasma membrane"/>
    <property type="evidence" value="ECO:0007669"/>
    <property type="project" value="UniProtKB-SubCell"/>
</dbReference>
<evidence type="ECO:0000256" key="3">
    <source>
        <dbReference type="ARBA" id="ARBA00022448"/>
    </source>
</evidence>
<comment type="similarity">
    <text evidence="2 14">Belongs to the cytochrome c oxidase subunit 2 family.</text>
</comment>
<dbReference type="GO" id="GO:0004129">
    <property type="term" value="F:cytochrome-c oxidase activity"/>
    <property type="evidence" value="ECO:0007669"/>
    <property type="project" value="UniProtKB-EC"/>
</dbReference>
<feature type="transmembrane region" description="Helical" evidence="16">
    <location>
        <begin position="95"/>
        <end position="116"/>
    </location>
</feature>
<comment type="subcellular location">
    <subcellularLocation>
        <location evidence="14">Cell membrane</location>
        <topology evidence="14">Multi-pass membrane protein</topology>
    </subcellularLocation>
    <subcellularLocation>
        <location evidence="1">Membrane</location>
        <topology evidence="1">Multi-pass membrane protein</topology>
    </subcellularLocation>
</comment>
<evidence type="ECO:0000256" key="11">
    <source>
        <dbReference type="ARBA" id="ARBA00023136"/>
    </source>
</evidence>
<gene>
    <name evidence="20" type="ORF">SAMN05428963_102332</name>
</gene>
<dbReference type="EMBL" id="FUXL01000002">
    <property type="protein sequence ID" value="SJZ71591.1"/>
    <property type="molecule type" value="Genomic_DNA"/>
</dbReference>
<keyword evidence="3 14" id="KW-0813">Transport</keyword>
<dbReference type="PROSITE" id="PS50857">
    <property type="entry name" value="COX2_CUA"/>
    <property type="match status" value="1"/>
</dbReference>
<organism evidence="20 21">
    <name type="scientific">Consotaella salsifontis</name>
    <dbReference type="NCBI Taxonomy" id="1365950"/>
    <lineage>
        <taxon>Bacteria</taxon>
        <taxon>Pseudomonadati</taxon>
        <taxon>Pseudomonadota</taxon>
        <taxon>Alphaproteobacteria</taxon>
        <taxon>Hyphomicrobiales</taxon>
        <taxon>Aurantimonadaceae</taxon>
        <taxon>Consotaella</taxon>
    </lineage>
</organism>
<dbReference type="InterPro" id="IPR036257">
    <property type="entry name" value="Cyt_c_oxidase_su2_TM_sf"/>
</dbReference>
<accession>A0A1T4MXE1</accession>
<feature type="chain" id="PRO_5013114902" description="Cytochrome c oxidase subunit 2" evidence="17">
    <location>
        <begin position="21"/>
        <end position="307"/>
    </location>
</feature>
<keyword evidence="6 15" id="KW-0479">Metal-binding</keyword>
<comment type="function">
    <text evidence="12 15">Subunits I and II form the functional core of the enzyme complex. Electrons originating in cytochrome c are transferred via heme a and Cu(A) to the binuclear center formed by heme a3 and Cu(B).</text>
</comment>
<dbReference type="Gene3D" id="2.60.40.420">
    <property type="entry name" value="Cupredoxins - blue copper proteins"/>
    <property type="match status" value="1"/>
</dbReference>
<protein>
    <recommendedName>
        <fullName evidence="15">Cytochrome c oxidase subunit 2</fullName>
        <ecNumber evidence="15">7.1.1.9</ecNumber>
    </recommendedName>
</protein>
<proteinExistence type="inferred from homology"/>
<evidence type="ECO:0000256" key="4">
    <source>
        <dbReference type="ARBA" id="ARBA00022660"/>
    </source>
</evidence>